<dbReference type="Gene3D" id="3.55.50.30">
    <property type="match status" value="1"/>
</dbReference>
<keyword evidence="5" id="KW-1185">Reference proteome</keyword>
<dbReference type="Pfam" id="PF16344">
    <property type="entry name" value="FecR_C"/>
    <property type="match status" value="1"/>
</dbReference>
<accession>A0A6P1VST8</accession>
<organism evidence="4 5">
    <name type="scientific">Spirosoma endbachense</name>
    <dbReference type="NCBI Taxonomy" id="2666025"/>
    <lineage>
        <taxon>Bacteria</taxon>
        <taxon>Pseudomonadati</taxon>
        <taxon>Bacteroidota</taxon>
        <taxon>Cytophagia</taxon>
        <taxon>Cytophagales</taxon>
        <taxon>Cytophagaceae</taxon>
        <taxon>Spirosoma</taxon>
    </lineage>
</organism>
<dbReference type="RefSeq" id="WP_162386094.1">
    <property type="nucleotide sequence ID" value="NZ_CP045997.1"/>
</dbReference>
<keyword evidence="1" id="KW-0812">Transmembrane</keyword>
<dbReference type="InterPro" id="IPR006860">
    <property type="entry name" value="FecR"/>
</dbReference>
<feature type="domain" description="Protein FecR C-terminal" evidence="3">
    <location>
        <begin position="260"/>
        <end position="325"/>
    </location>
</feature>
<dbReference type="GO" id="GO:0016989">
    <property type="term" value="F:sigma factor antagonist activity"/>
    <property type="evidence" value="ECO:0007669"/>
    <property type="project" value="TreeGrafter"/>
</dbReference>
<evidence type="ECO:0000313" key="4">
    <source>
        <dbReference type="EMBL" id="QHV95684.1"/>
    </source>
</evidence>
<dbReference type="EMBL" id="CP045997">
    <property type="protein sequence ID" value="QHV95684.1"/>
    <property type="molecule type" value="Genomic_DNA"/>
</dbReference>
<proteinExistence type="predicted"/>
<keyword evidence="1" id="KW-1133">Transmembrane helix</keyword>
<dbReference type="KEGG" id="senf:GJR95_11995"/>
<reference evidence="4 5" key="1">
    <citation type="submission" date="2019-11" db="EMBL/GenBank/DDBJ databases">
        <title>Spirosoma endbachense sp. nov., isolated from a natural salt meadow.</title>
        <authorList>
            <person name="Rojas J."/>
            <person name="Ambika Manirajan B."/>
            <person name="Ratering S."/>
            <person name="Suarez C."/>
            <person name="Geissler-Plaum R."/>
            <person name="Schnell S."/>
        </authorList>
    </citation>
    <scope>NUCLEOTIDE SEQUENCE [LARGE SCALE GENOMIC DNA]</scope>
    <source>
        <strain evidence="4 5">I-24</strain>
    </source>
</reference>
<gene>
    <name evidence="4" type="ORF">GJR95_11995</name>
</gene>
<dbReference type="PANTHER" id="PTHR30273">
    <property type="entry name" value="PERIPLASMIC SIGNAL SENSOR AND SIGMA FACTOR ACTIVATOR FECR-RELATED"/>
    <property type="match status" value="1"/>
</dbReference>
<evidence type="ECO:0000313" key="5">
    <source>
        <dbReference type="Proteomes" id="UP000464577"/>
    </source>
</evidence>
<dbReference type="Gene3D" id="2.60.120.1440">
    <property type="match status" value="1"/>
</dbReference>
<dbReference type="InterPro" id="IPR032508">
    <property type="entry name" value="FecR_C"/>
</dbReference>
<dbReference type="PIRSF" id="PIRSF018266">
    <property type="entry name" value="FecR"/>
    <property type="match status" value="1"/>
</dbReference>
<name>A0A6P1VST8_9BACT</name>
<evidence type="ECO:0000259" key="3">
    <source>
        <dbReference type="Pfam" id="PF16344"/>
    </source>
</evidence>
<dbReference type="AlphaFoldDB" id="A0A6P1VST8"/>
<feature type="transmembrane region" description="Helical" evidence="1">
    <location>
        <begin position="95"/>
        <end position="112"/>
    </location>
</feature>
<evidence type="ECO:0000259" key="2">
    <source>
        <dbReference type="Pfam" id="PF04773"/>
    </source>
</evidence>
<feature type="domain" description="FecR protein" evidence="2">
    <location>
        <begin position="120"/>
        <end position="216"/>
    </location>
</feature>
<dbReference type="Pfam" id="PF04773">
    <property type="entry name" value="FecR"/>
    <property type="match status" value="1"/>
</dbReference>
<keyword evidence="1" id="KW-0472">Membrane</keyword>
<dbReference type="PANTHER" id="PTHR30273:SF2">
    <property type="entry name" value="PROTEIN FECR"/>
    <property type="match status" value="1"/>
</dbReference>
<dbReference type="Proteomes" id="UP000464577">
    <property type="component" value="Chromosome"/>
</dbReference>
<evidence type="ECO:0000256" key="1">
    <source>
        <dbReference type="SAM" id="Phobius"/>
    </source>
</evidence>
<dbReference type="InterPro" id="IPR012373">
    <property type="entry name" value="Ferrdict_sens_TM"/>
</dbReference>
<sequence length="330" mass="38247">MEKPVMKRLLFDFFSEKTTAMQRKLIEEWLKEPPNEELYYQYLDAWESENPQFFPDLDEAMKRYQVQLTGTVSRKAASEPSVNLQRLPSLSRGRWYSSLVAACVLIVACFLFRKELMYQTLKSANAHSSTYQLSDGTTVLLNANSTLLIPRFGFGSDSREVELEGEADFTVTHTKSNKRFIVNMGDHYRIEVLGTQFVAYSRSQEKRVFLSHGKVKLQLPQGKQIYMKPGNLFTSGSNDSFNITVPAKPQKYTAWKEQLFYFDNTMLSEVARQMKERFNVEVRIADTILAERRIGGIYRAEHPDDLFHILSELLPIEVIQNQDHVEIRNK</sequence>
<protein>
    <submittedName>
        <fullName evidence="4">DUF4974 domain-containing protein</fullName>
    </submittedName>
</protein>